<evidence type="ECO:0000313" key="2">
    <source>
        <dbReference type="EMBL" id="KAF2289746.1"/>
    </source>
</evidence>
<dbReference type="EMBL" id="JAAGAX010000016">
    <property type="protein sequence ID" value="KAF2289746.1"/>
    <property type="molecule type" value="Genomic_DNA"/>
</dbReference>
<dbReference type="PANTHER" id="PTHR43651:SF3">
    <property type="entry name" value="1,4-ALPHA-GLUCAN-BRANCHING ENZYME"/>
    <property type="match status" value="1"/>
</dbReference>
<dbReference type="Gene3D" id="3.20.20.80">
    <property type="entry name" value="Glycosidases"/>
    <property type="match status" value="2"/>
</dbReference>
<proteinExistence type="predicted"/>
<accession>A0A6A6KNU6</accession>
<dbReference type="PANTHER" id="PTHR43651">
    <property type="entry name" value="1,4-ALPHA-GLUCAN-BRANCHING ENZYME"/>
    <property type="match status" value="1"/>
</dbReference>
<dbReference type="Pfam" id="PF02806">
    <property type="entry name" value="Alpha-amylase_C"/>
    <property type="match status" value="1"/>
</dbReference>
<evidence type="ECO:0000259" key="1">
    <source>
        <dbReference type="Pfam" id="PF02806"/>
    </source>
</evidence>
<keyword evidence="3" id="KW-1185">Reference proteome</keyword>
<organism evidence="2 3">
    <name type="scientific">Hevea brasiliensis</name>
    <name type="common">Para rubber tree</name>
    <name type="synonym">Siphonia brasiliensis</name>
    <dbReference type="NCBI Taxonomy" id="3981"/>
    <lineage>
        <taxon>Eukaryota</taxon>
        <taxon>Viridiplantae</taxon>
        <taxon>Streptophyta</taxon>
        <taxon>Embryophyta</taxon>
        <taxon>Tracheophyta</taxon>
        <taxon>Spermatophyta</taxon>
        <taxon>Magnoliopsida</taxon>
        <taxon>eudicotyledons</taxon>
        <taxon>Gunneridae</taxon>
        <taxon>Pentapetalae</taxon>
        <taxon>rosids</taxon>
        <taxon>fabids</taxon>
        <taxon>Malpighiales</taxon>
        <taxon>Euphorbiaceae</taxon>
        <taxon>Crotonoideae</taxon>
        <taxon>Micrandreae</taxon>
        <taxon>Hevea</taxon>
    </lineage>
</organism>
<comment type="caution">
    <text evidence="2">The sequence shown here is derived from an EMBL/GenBank/DDBJ whole genome shotgun (WGS) entry which is preliminary data.</text>
</comment>
<dbReference type="GO" id="GO:0043169">
    <property type="term" value="F:cation binding"/>
    <property type="evidence" value="ECO:0007669"/>
    <property type="project" value="InterPro"/>
</dbReference>
<dbReference type="FunFam" id="2.60.40.1180:FF:000003">
    <property type="entry name" value="1,4-alpha-glucan-branching enzyme, chloroplastic/amyloplastic"/>
    <property type="match status" value="1"/>
</dbReference>
<gene>
    <name evidence="2" type="ORF">GH714_038449</name>
</gene>
<reference evidence="2 3" key="1">
    <citation type="journal article" date="2020" name="Mol. Plant">
        <title>The Chromosome-Based Rubber Tree Genome Provides New Insights into Spurge Genome Evolution and Rubber Biosynthesis.</title>
        <authorList>
            <person name="Liu J."/>
            <person name="Shi C."/>
            <person name="Shi C.C."/>
            <person name="Li W."/>
            <person name="Zhang Q.J."/>
            <person name="Zhang Y."/>
            <person name="Li K."/>
            <person name="Lu H.F."/>
            <person name="Shi C."/>
            <person name="Zhu S.T."/>
            <person name="Xiao Z.Y."/>
            <person name="Nan H."/>
            <person name="Yue Y."/>
            <person name="Zhu X.G."/>
            <person name="Wu Y."/>
            <person name="Hong X.N."/>
            <person name="Fan G.Y."/>
            <person name="Tong Y."/>
            <person name="Zhang D."/>
            <person name="Mao C.L."/>
            <person name="Liu Y.L."/>
            <person name="Hao S.J."/>
            <person name="Liu W.Q."/>
            <person name="Lv M.Q."/>
            <person name="Zhang H.B."/>
            <person name="Liu Y."/>
            <person name="Hu-Tang G.R."/>
            <person name="Wang J.P."/>
            <person name="Wang J.H."/>
            <person name="Sun Y.H."/>
            <person name="Ni S.B."/>
            <person name="Chen W.B."/>
            <person name="Zhang X.C."/>
            <person name="Jiao Y.N."/>
            <person name="Eichler E.E."/>
            <person name="Li G.H."/>
            <person name="Liu X."/>
            <person name="Gao L.Z."/>
        </authorList>
    </citation>
    <scope>NUCLEOTIDE SEQUENCE [LARGE SCALE GENOMIC DNA]</scope>
    <source>
        <strain evidence="3">cv. GT1</strain>
        <tissue evidence="2">Leaf</tissue>
    </source>
</reference>
<dbReference type="SUPFAM" id="SSF51445">
    <property type="entry name" value="(Trans)glycosidases"/>
    <property type="match status" value="1"/>
</dbReference>
<dbReference type="InterPro" id="IPR017853">
    <property type="entry name" value="GH"/>
</dbReference>
<dbReference type="GO" id="GO:0003844">
    <property type="term" value="F:1,4-alpha-glucan branching enzyme activity"/>
    <property type="evidence" value="ECO:0007669"/>
    <property type="project" value="TreeGrafter"/>
</dbReference>
<dbReference type="InterPro" id="IPR013780">
    <property type="entry name" value="Glyco_hydro_b"/>
</dbReference>
<sequence length="299" mass="34758">MFDGTDSHYFHSGSRGHHWMWDSRLFNYGRWEVAFTGNYNEYFGYATDVDAVVYLMLVNDMIHGLFPEAVTIGEDVSGMPAFCIPVEDGGVGFDYRLHMAIADKWIEILQKRDEDWKMGDIVHTLTNRRWLEKCVAYAESHDQALVGDKTIAFWLMDKGDADYLRYHGMQEFDKAMQHLEEAYGFMTSEHQYISRKDEGDRIIVFERGNLVFVFNFHWNNSYSDYRVGCFKPGKYKIVLDSDDASFGGFSRLSHSAEYFSFEGRYDNRPRSFMVYAPSRTAVVYALVEDEKDEVEPVAS</sequence>
<dbReference type="SUPFAM" id="SSF51011">
    <property type="entry name" value="Glycosyl hydrolase domain"/>
    <property type="match status" value="1"/>
</dbReference>
<dbReference type="GO" id="GO:0005982">
    <property type="term" value="P:starch metabolic process"/>
    <property type="evidence" value="ECO:0007669"/>
    <property type="project" value="TreeGrafter"/>
</dbReference>
<dbReference type="GO" id="GO:0005737">
    <property type="term" value="C:cytoplasm"/>
    <property type="evidence" value="ECO:0007669"/>
    <property type="project" value="TreeGrafter"/>
</dbReference>
<dbReference type="AlphaFoldDB" id="A0A6A6KNU6"/>
<evidence type="ECO:0000313" key="3">
    <source>
        <dbReference type="Proteomes" id="UP000467840"/>
    </source>
</evidence>
<dbReference type="InterPro" id="IPR006048">
    <property type="entry name" value="A-amylase/branching_C"/>
</dbReference>
<protein>
    <recommendedName>
        <fullName evidence="1">Alpha-amylase/branching enzyme C-terminal all beta domain-containing protein</fullName>
    </recommendedName>
</protein>
<name>A0A6A6KNU6_HEVBR</name>
<feature type="domain" description="Alpha-amylase/branching enzyme C-terminal all beta" evidence="1">
    <location>
        <begin position="192"/>
        <end position="286"/>
    </location>
</feature>
<dbReference type="Proteomes" id="UP000467840">
    <property type="component" value="Chromosome 8"/>
</dbReference>
<dbReference type="Gene3D" id="2.60.40.1180">
    <property type="entry name" value="Golgi alpha-mannosidase II"/>
    <property type="match status" value="1"/>
</dbReference>